<dbReference type="CDD" id="cd12148">
    <property type="entry name" value="fungal_TF_MHR"/>
    <property type="match status" value="1"/>
</dbReference>
<evidence type="ECO:0000256" key="5">
    <source>
        <dbReference type="ARBA" id="ARBA00023242"/>
    </source>
</evidence>
<gene>
    <name evidence="7" type="primary">CTF1_2</name>
    <name evidence="7" type="ORF">ALECFALPRED_008627</name>
</gene>
<evidence type="ECO:0000256" key="2">
    <source>
        <dbReference type="ARBA" id="ARBA00023015"/>
    </source>
</evidence>
<comment type="caution">
    <text evidence="7">The sequence shown here is derived from an EMBL/GenBank/DDBJ whole genome shotgun (WGS) entry which is preliminary data.</text>
</comment>
<dbReference type="InterPro" id="IPR052073">
    <property type="entry name" value="Amide_Lactam_Regulators"/>
</dbReference>
<evidence type="ECO:0000256" key="1">
    <source>
        <dbReference type="ARBA" id="ARBA00022833"/>
    </source>
</evidence>
<sequence>MDAPSKQSSGLPCPWVNVLDLDSPIESRSNIQANIEDVHRSPEDLTSQLSNSRARAEAALKSKDVTKVRTLALKQLHPNVTAQLRDHGALQLPAEATCDELVAAFFHWAAPLVPILNRAEFLRSYQDPNDQPSLLLMQAVLAAGSTVTGGSNLTPNSVTSVPVVATYFDRARMLYEANYETHPVTLVQSLILMGWYWEALDETTKDSFYWTRVAISAARTLGLHRIFEASCLTIYEKRVRKRIWWTLLTRDCSITTVLGGTLSIDTIVWKESNITEICAEDFDENDDSSPNPEHVQFFLQYAALSQQTALVLSKLPQLTSQDKSPTELATISGSCGFGLPYYIVLTSEESQLFRMTRANCQEANVCSSTTITLLHRTQMYLRRYSPEDAHNPSIIGFRAAGMITAIIGALASHDELSRCPGIVVYSIFSALTVHIFHMRSHDPCIALESRARFINCMSALEVASRTWHIARSIHSAFKAVVGKPDLEDRLQHVAERQFKH</sequence>
<accession>A0A8H3EUW7</accession>
<organism evidence="7 8">
    <name type="scientific">Alectoria fallacina</name>
    <dbReference type="NCBI Taxonomy" id="1903189"/>
    <lineage>
        <taxon>Eukaryota</taxon>
        <taxon>Fungi</taxon>
        <taxon>Dikarya</taxon>
        <taxon>Ascomycota</taxon>
        <taxon>Pezizomycotina</taxon>
        <taxon>Lecanoromycetes</taxon>
        <taxon>OSLEUM clade</taxon>
        <taxon>Lecanoromycetidae</taxon>
        <taxon>Lecanorales</taxon>
        <taxon>Lecanorineae</taxon>
        <taxon>Parmeliaceae</taxon>
        <taxon>Alectoria</taxon>
    </lineage>
</organism>
<evidence type="ECO:0000313" key="7">
    <source>
        <dbReference type="EMBL" id="CAF9913084.1"/>
    </source>
</evidence>
<keyword evidence="4" id="KW-0804">Transcription</keyword>
<feature type="domain" description="Xylanolytic transcriptional activator regulatory" evidence="6">
    <location>
        <begin position="104"/>
        <end position="318"/>
    </location>
</feature>
<evidence type="ECO:0000259" key="6">
    <source>
        <dbReference type="Pfam" id="PF04082"/>
    </source>
</evidence>
<protein>
    <submittedName>
        <fullName evidence="7">Transcriptional activator of fatty acid utilization</fullName>
    </submittedName>
</protein>
<proteinExistence type="predicted"/>
<dbReference type="AlphaFoldDB" id="A0A8H3EUW7"/>
<dbReference type="OrthoDB" id="5121955at2759"/>
<keyword evidence="2" id="KW-0805">Transcription regulation</keyword>
<name>A0A8H3EUW7_9LECA</name>
<keyword evidence="8" id="KW-1185">Reference proteome</keyword>
<dbReference type="Proteomes" id="UP000664203">
    <property type="component" value="Unassembled WGS sequence"/>
</dbReference>
<dbReference type="InterPro" id="IPR007219">
    <property type="entry name" value="XnlR_reg_dom"/>
</dbReference>
<dbReference type="GO" id="GO:0006351">
    <property type="term" value="P:DNA-templated transcription"/>
    <property type="evidence" value="ECO:0007669"/>
    <property type="project" value="InterPro"/>
</dbReference>
<reference evidence="7" key="1">
    <citation type="submission" date="2021-03" db="EMBL/GenBank/DDBJ databases">
        <authorList>
            <person name="Tagirdzhanova G."/>
        </authorList>
    </citation>
    <scope>NUCLEOTIDE SEQUENCE</scope>
</reference>
<keyword evidence="3" id="KW-0238">DNA-binding</keyword>
<dbReference type="GO" id="GO:0008270">
    <property type="term" value="F:zinc ion binding"/>
    <property type="evidence" value="ECO:0007669"/>
    <property type="project" value="InterPro"/>
</dbReference>
<evidence type="ECO:0000256" key="4">
    <source>
        <dbReference type="ARBA" id="ARBA00023163"/>
    </source>
</evidence>
<dbReference type="Pfam" id="PF04082">
    <property type="entry name" value="Fungal_trans"/>
    <property type="match status" value="1"/>
</dbReference>
<keyword evidence="5" id="KW-0539">Nucleus</keyword>
<evidence type="ECO:0000313" key="8">
    <source>
        <dbReference type="Proteomes" id="UP000664203"/>
    </source>
</evidence>
<dbReference type="PANTHER" id="PTHR47171:SF3">
    <property type="entry name" value="FARA-RELATED"/>
    <property type="match status" value="1"/>
</dbReference>
<dbReference type="EMBL" id="CAJPDR010000060">
    <property type="protein sequence ID" value="CAF9913084.1"/>
    <property type="molecule type" value="Genomic_DNA"/>
</dbReference>
<evidence type="ECO:0000256" key="3">
    <source>
        <dbReference type="ARBA" id="ARBA00023125"/>
    </source>
</evidence>
<dbReference type="PANTHER" id="PTHR47171">
    <property type="entry name" value="FARA-RELATED"/>
    <property type="match status" value="1"/>
</dbReference>
<keyword evidence="1" id="KW-0862">Zinc</keyword>
<dbReference type="GO" id="GO:0003677">
    <property type="term" value="F:DNA binding"/>
    <property type="evidence" value="ECO:0007669"/>
    <property type="project" value="UniProtKB-KW"/>
</dbReference>